<evidence type="ECO:0000313" key="4">
    <source>
        <dbReference type="Proteomes" id="UP000619761"/>
    </source>
</evidence>
<dbReference type="PANTHER" id="PTHR21363:SF0">
    <property type="entry name" value="PREPHENATE DEHYDROGENASE [NADP(+)]"/>
    <property type="match status" value="1"/>
</dbReference>
<dbReference type="Pfam" id="PF02153">
    <property type="entry name" value="PDH_N"/>
    <property type="match status" value="1"/>
</dbReference>
<dbReference type="Proteomes" id="UP000619761">
    <property type="component" value="Unassembled WGS sequence"/>
</dbReference>
<dbReference type="SUPFAM" id="SSF48179">
    <property type="entry name" value="6-phosphogluconate dehydrogenase C-terminal domain-like"/>
    <property type="match status" value="1"/>
</dbReference>
<dbReference type="EMBL" id="BMYZ01000001">
    <property type="protein sequence ID" value="GGY72821.1"/>
    <property type="molecule type" value="Genomic_DNA"/>
</dbReference>
<reference evidence="4" key="1">
    <citation type="journal article" date="2019" name="Int. J. Syst. Evol. Microbiol.">
        <title>The Global Catalogue of Microorganisms (GCM) 10K type strain sequencing project: providing services to taxonomists for standard genome sequencing and annotation.</title>
        <authorList>
            <consortium name="The Broad Institute Genomics Platform"/>
            <consortium name="The Broad Institute Genome Sequencing Center for Infectious Disease"/>
            <person name="Wu L."/>
            <person name="Ma J."/>
        </authorList>
    </citation>
    <scope>NUCLEOTIDE SEQUENCE [LARGE SCALE GENOMIC DNA]</scope>
    <source>
        <strain evidence="4">KCTC 32239</strain>
    </source>
</reference>
<dbReference type="Gene3D" id="1.10.3660.10">
    <property type="entry name" value="6-phosphogluconate dehydrogenase C-terminal like domain"/>
    <property type="match status" value="1"/>
</dbReference>
<proteinExistence type="predicted"/>
<accession>A0ABQ3B0A2</accession>
<keyword evidence="1" id="KW-0560">Oxidoreductase</keyword>
<evidence type="ECO:0000259" key="2">
    <source>
        <dbReference type="PROSITE" id="PS51176"/>
    </source>
</evidence>
<dbReference type="SUPFAM" id="SSF51735">
    <property type="entry name" value="NAD(P)-binding Rossmann-fold domains"/>
    <property type="match status" value="1"/>
</dbReference>
<dbReference type="InterPro" id="IPR046826">
    <property type="entry name" value="PDH_N"/>
</dbReference>
<dbReference type="PROSITE" id="PS51176">
    <property type="entry name" value="PDH_ADH"/>
    <property type="match status" value="1"/>
</dbReference>
<protein>
    <recommendedName>
        <fullName evidence="2">Prephenate/arogenate dehydrogenase domain-containing protein</fullName>
    </recommendedName>
</protein>
<dbReference type="Pfam" id="PF20463">
    <property type="entry name" value="PDH_C"/>
    <property type="match status" value="1"/>
</dbReference>
<dbReference type="RefSeq" id="WP_189417583.1">
    <property type="nucleotide sequence ID" value="NZ_BMYZ01000001.1"/>
</dbReference>
<dbReference type="InterPro" id="IPR008927">
    <property type="entry name" value="6-PGluconate_DH-like_C_sf"/>
</dbReference>
<evidence type="ECO:0000313" key="3">
    <source>
        <dbReference type="EMBL" id="GGY72821.1"/>
    </source>
</evidence>
<gene>
    <name evidence="3" type="ORF">GCM10011613_17300</name>
</gene>
<name>A0ABQ3B0A2_9GAMM</name>
<dbReference type="InterPro" id="IPR046825">
    <property type="entry name" value="PDH_C"/>
</dbReference>
<dbReference type="InterPro" id="IPR050812">
    <property type="entry name" value="Preph/Arog_dehydrog"/>
</dbReference>
<keyword evidence="4" id="KW-1185">Reference proteome</keyword>
<dbReference type="PANTHER" id="PTHR21363">
    <property type="entry name" value="PREPHENATE DEHYDROGENASE"/>
    <property type="match status" value="1"/>
</dbReference>
<organism evidence="3 4">
    <name type="scientific">Cellvibrio zantedeschiae</name>
    <dbReference type="NCBI Taxonomy" id="1237077"/>
    <lineage>
        <taxon>Bacteria</taxon>
        <taxon>Pseudomonadati</taxon>
        <taxon>Pseudomonadota</taxon>
        <taxon>Gammaproteobacteria</taxon>
        <taxon>Cellvibrionales</taxon>
        <taxon>Cellvibrionaceae</taxon>
        <taxon>Cellvibrio</taxon>
    </lineage>
</organism>
<dbReference type="Gene3D" id="3.40.50.720">
    <property type="entry name" value="NAD(P)-binding Rossmann-like Domain"/>
    <property type="match status" value="1"/>
</dbReference>
<dbReference type="InterPro" id="IPR003099">
    <property type="entry name" value="Prephen_DH"/>
</dbReference>
<dbReference type="InterPro" id="IPR036291">
    <property type="entry name" value="NAD(P)-bd_dom_sf"/>
</dbReference>
<evidence type="ECO:0000256" key="1">
    <source>
        <dbReference type="ARBA" id="ARBA00023002"/>
    </source>
</evidence>
<comment type="caution">
    <text evidence="3">The sequence shown here is derived from an EMBL/GenBank/DDBJ whole genome shotgun (WGS) entry which is preliminary data.</text>
</comment>
<feature type="domain" description="Prephenate/arogenate dehydrogenase" evidence="2">
    <location>
        <begin position="7"/>
        <end position="298"/>
    </location>
</feature>
<sequence>MSSPVINKFVVIGIGLIGGSLATGLKKRGACREVIGIARSEQTCVDAVNLGVVDRAYTSLQSVASELTAGDVIFISVPTLSVKAVLADIKTHVSADVTITDGASVKGNVQTAAQEVYGEVPAQFILGHPIAGSEKSGVTAANPDLYENHRCILTPLATTSAVHLNLVTRIWQAVGAEVLTMTVEDHDEVLGATSHLPHVIAYSLVDTLAHDIDNPNIFRYAAGGFRDFTRIASSDPIMWHDIMRANKTGVLHALDLFIANLTRLRTSIEIEDSQYMLDVFTRAKNVRDEFTANLAKPHVVSTHVISKSEAKKD</sequence>